<dbReference type="InterPro" id="IPR036412">
    <property type="entry name" value="HAD-like_sf"/>
</dbReference>
<dbReference type="InterPro" id="IPR059000">
    <property type="entry name" value="ATPase_P-type_domA"/>
</dbReference>
<dbReference type="InterPro" id="IPR011017">
    <property type="entry name" value="TRASH_dom"/>
</dbReference>
<keyword evidence="7" id="KW-1278">Translocase</keyword>
<organism evidence="13 14">
    <name type="scientific">Stieleria magnilauensis</name>
    <dbReference type="NCBI Taxonomy" id="2527963"/>
    <lineage>
        <taxon>Bacteria</taxon>
        <taxon>Pseudomonadati</taxon>
        <taxon>Planctomycetota</taxon>
        <taxon>Planctomycetia</taxon>
        <taxon>Pirellulales</taxon>
        <taxon>Pirellulaceae</taxon>
        <taxon>Stieleria</taxon>
    </lineage>
</organism>
<evidence type="ECO:0000313" key="13">
    <source>
        <dbReference type="EMBL" id="QDV85427.1"/>
    </source>
</evidence>
<sequence length="794" mass="84187">MSKTDTQTTDPVCGMTVDPESARSSSYHGEGFFFCSESCQQKFDGDPSAVLTKAAQRQAEQQEETHSTHSCCSQGGAKGATEKKEASDPDAIYTCPMHPEVEQVGPGDCPICGMDLEPKFVDMADEGDEQQYRDMKRRFWVGVVLSVPLLILAMGPMVGWNLAEAMSDIVFGWLQFTLATPVVFWCGWPLLVRGVKSFRTMNLNMFSLIAVGTLAAFLFSLFVVLFPAMIPEAFFENGKPPLYFEAAAVIITLVLLGQVLELRARQQTGGAIRELMQLAPETAHRITDDGEEEVALGDVHQGDQLRVRPGEKVPVDGTVVSGSSSVDESMLTGEPIPVKKSEGDEITGGTLNQTGALVMEAVGVGGDTVLHRIVQMVAEAQRSRAPIQKLVDVVSRYFVPAVIVCSILAFIGWSVFGPEPRFAHAFVAAVAVLIIACPCALGLATPMSVMVGVGRGAKEGVLIKNAEVLEVMEKVDTVVVDKTGTLTQGRPEVTGIETFVDWDEKEVVKLAAAVEAQSEHPLAQAVVRRAKTDELSVPDAVDFNSITGGGVQASVDGQQVLIGKADLLDDQSIGGVDAGRERATQHQSEGATVIFIAIDGKLAAVMAITDPIKESTPAALETLHELGLKVVMLTGDAQPTAKAVAEKLGIDEFHAGVSPEDKHDFVKRLKDEGKVVAMAGDGINDAPALAESNVGIAMGTGTGVAIESAGVTLVGGDLRGVAAAINLSRKTMSNIRQNLFFAFTYNALGIPVAAGLLYPFFGVLLSPMIAAAAMSLSSVSVIANSLRLRSASLE</sequence>
<evidence type="ECO:0000256" key="8">
    <source>
        <dbReference type="ARBA" id="ARBA00022989"/>
    </source>
</evidence>
<dbReference type="SUPFAM" id="SSF81665">
    <property type="entry name" value="Calcium ATPase, transmembrane domain M"/>
    <property type="match status" value="1"/>
</dbReference>
<evidence type="ECO:0000256" key="7">
    <source>
        <dbReference type="ARBA" id="ARBA00022967"/>
    </source>
</evidence>
<dbReference type="Proteomes" id="UP000318081">
    <property type="component" value="Chromosome"/>
</dbReference>
<dbReference type="InterPro" id="IPR045800">
    <property type="entry name" value="HMBD"/>
</dbReference>
<accession>A0ABX5XV19</accession>
<dbReference type="EC" id="3.6.3.53" evidence="13"/>
<feature type="domain" description="TRASH" evidence="12">
    <location>
        <begin position="10"/>
        <end position="47"/>
    </location>
</feature>
<feature type="transmembrane region" description="Helical" evidence="10">
    <location>
        <begin position="242"/>
        <end position="260"/>
    </location>
</feature>
<keyword evidence="9 10" id="KW-0472">Membrane</keyword>
<keyword evidence="10" id="KW-1003">Cell membrane</keyword>
<dbReference type="InterPro" id="IPR023298">
    <property type="entry name" value="ATPase_P-typ_TM_dom_sf"/>
</dbReference>
<feature type="compositionally biased region" description="Low complexity" evidence="11">
    <location>
        <begin position="318"/>
        <end position="329"/>
    </location>
</feature>
<evidence type="ECO:0000256" key="2">
    <source>
        <dbReference type="ARBA" id="ARBA00006024"/>
    </source>
</evidence>
<dbReference type="GO" id="GO:0016787">
    <property type="term" value="F:hydrolase activity"/>
    <property type="evidence" value="ECO:0007669"/>
    <property type="project" value="UniProtKB-KW"/>
</dbReference>
<feature type="transmembrane region" description="Helical" evidence="10">
    <location>
        <begin position="139"/>
        <end position="158"/>
    </location>
</feature>
<dbReference type="RefSeq" id="WP_145215040.1">
    <property type="nucleotide sequence ID" value="NZ_CP036432.1"/>
</dbReference>
<feature type="transmembrane region" description="Helical" evidence="10">
    <location>
        <begin position="739"/>
        <end position="758"/>
    </location>
</feature>
<feature type="transmembrane region" description="Helical" evidence="10">
    <location>
        <begin position="203"/>
        <end position="230"/>
    </location>
</feature>
<dbReference type="PROSITE" id="PS00154">
    <property type="entry name" value="ATPASE_E1_E2"/>
    <property type="match status" value="1"/>
</dbReference>
<dbReference type="Gene3D" id="3.40.50.1000">
    <property type="entry name" value="HAD superfamily/HAD-like"/>
    <property type="match status" value="1"/>
</dbReference>
<keyword evidence="5 10" id="KW-0547">Nucleotide-binding</keyword>
<reference evidence="13 14" key="1">
    <citation type="submission" date="2019-02" db="EMBL/GenBank/DDBJ databases">
        <title>Deep-cultivation of Planctomycetes and their phenomic and genomic characterization uncovers novel biology.</title>
        <authorList>
            <person name="Wiegand S."/>
            <person name="Jogler M."/>
            <person name="Boedeker C."/>
            <person name="Pinto D."/>
            <person name="Vollmers J."/>
            <person name="Rivas-Marin E."/>
            <person name="Kohn T."/>
            <person name="Peeters S.H."/>
            <person name="Heuer A."/>
            <person name="Rast P."/>
            <person name="Oberbeckmann S."/>
            <person name="Bunk B."/>
            <person name="Jeske O."/>
            <person name="Meyerdierks A."/>
            <person name="Storesund J.E."/>
            <person name="Kallscheuer N."/>
            <person name="Luecker S."/>
            <person name="Lage O.M."/>
            <person name="Pohl T."/>
            <person name="Merkel B.J."/>
            <person name="Hornburger P."/>
            <person name="Mueller R.-W."/>
            <person name="Bruemmer F."/>
            <person name="Labrenz M."/>
            <person name="Spormann A.M."/>
            <person name="Op den Camp H."/>
            <person name="Overmann J."/>
            <person name="Amann R."/>
            <person name="Jetten M.S.M."/>
            <person name="Mascher T."/>
            <person name="Medema M.H."/>
            <person name="Devos D.P."/>
            <person name="Kaster A.-K."/>
            <person name="Ovreas L."/>
            <person name="Rohde M."/>
            <person name="Galperin M.Y."/>
            <person name="Jogler C."/>
        </authorList>
    </citation>
    <scope>NUCLEOTIDE SEQUENCE [LARGE SCALE GENOMIC DNA]</scope>
    <source>
        <strain evidence="13 14">TBK1r</strain>
    </source>
</reference>
<evidence type="ECO:0000256" key="11">
    <source>
        <dbReference type="SAM" id="MobiDB-lite"/>
    </source>
</evidence>
<comment type="similarity">
    <text evidence="2 10">Belongs to the cation transport ATPase (P-type) (TC 3.A.3) family. Type IB subfamily.</text>
</comment>
<dbReference type="Gene3D" id="2.70.150.10">
    <property type="entry name" value="Calcium-transporting ATPase, cytoplasmic transduction domain A"/>
    <property type="match status" value="1"/>
</dbReference>
<dbReference type="SMART" id="SM00746">
    <property type="entry name" value="TRASH"/>
    <property type="match status" value="1"/>
</dbReference>
<protein>
    <submittedName>
        <fullName evidence="13">Silver exporting P-type ATPase</fullName>
        <ecNumber evidence="13">3.6.3.53</ecNumber>
    </submittedName>
</protein>
<name>A0ABX5XV19_9BACT</name>
<evidence type="ECO:0000256" key="10">
    <source>
        <dbReference type="RuleBase" id="RU362081"/>
    </source>
</evidence>
<evidence type="ECO:0000256" key="9">
    <source>
        <dbReference type="ARBA" id="ARBA00023136"/>
    </source>
</evidence>
<feature type="region of interest" description="Disordered" evidence="11">
    <location>
        <begin position="1"/>
        <end position="21"/>
    </location>
</feature>
<dbReference type="InterPro" id="IPR001757">
    <property type="entry name" value="P_typ_ATPase"/>
</dbReference>
<evidence type="ECO:0000256" key="5">
    <source>
        <dbReference type="ARBA" id="ARBA00022741"/>
    </source>
</evidence>
<dbReference type="Pfam" id="PF00702">
    <property type="entry name" value="Hydrolase"/>
    <property type="match status" value="1"/>
</dbReference>
<evidence type="ECO:0000313" key="14">
    <source>
        <dbReference type="Proteomes" id="UP000318081"/>
    </source>
</evidence>
<dbReference type="NCBIfam" id="TIGR01525">
    <property type="entry name" value="ATPase-IB_hvy"/>
    <property type="match status" value="1"/>
</dbReference>
<dbReference type="SUPFAM" id="SSF56784">
    <property type="entry name" value="HAD-like"/>
    <property type="match status" value="1"/>
</dbReference>
<feature type="compositionally biased region" description="Polar residues" evidence="11">
    <location>
        <begin position="1"/>
        <end position="10"/>
    </location>
</feature>
<dbReference type="SFLD" id="SFLDF00027">
    <property type="entry name" value="p-type_atpase"/>
    <property type="match status" value="1"/>
</dbReference>
<dbReference type="InterPro" id="IPR023299">
    <property type="entry name" value="ATPase_P-typ_cyto_dom_N"/>
</dbReference>
<evidence type="ECO:0000259" key="12">
    <source>
        <dbReference type="SMART" id="SM00746"/>
    </source>
</evidence>
<dbReference type="SFLD" id="SFLDS00003">
    <property type="entry name" value="Haloacid_Dehalogenase"/>
    <property type="match status" value="1"/>
</dbReference>
<dbReference type="SFLD" id="SFLDG00002">
    <property type="entry name" value="C1.7:_P-type_atpase_like"/>
    <property type="match status" value="1"/>
</dbReference>
<dbReference type="InterPro" id="IPR018303">
    <property type="entry name" value="ATPase_P-typ_P_site"/>
</dbReference>
<dbReference type="InterPro" id="IPR008250">
    <property type="entry name" value="ATPase_P-typ_transduc_dom_A_sf"/>
</dbReference>
<dbReference type="InterPro" id="IPR044492">
    <property type="entry name" value="P_typ_ATPase_HD_dom"/>
</dbReference>
<comment type="subcellular location">
    <subcellularLocation>
        <location evidence="10">Cell membrane</location>
    </subcellularLocation>
    <subcellularLocation>
        <location evidence="1">Endomembrane system</location>
        <topology evidence="1">Multi-pass membrane protein</topology>
    </subcellularLocation>
</comment>
<dbReference type="Gene3D" id="1.10.620.20">
    <property type="entry name" value="Ribonucleotide Reductase, subunit A"/>
    <property type="match status" value="1"/>
</dbReference>
<keyword evidence="13" id="KW-0378">Hydrolase</keyword>
<feature type="transmembrane region" description="Helical" evidence="10">
    <location>
        <begin position="397"/>
        <end position="416"/>
    </location>
</feature>
<evidence type="ECO:0000256" key="4">
    <source>
        <dbReference type="ARBA" id="ARBA00022723"/>
    </source>
</evidence>
<dbReference type="NCBIfam" id="TIGR01494">
    <property type="entry name" value="ATPase_P-type"/>
    <property type="match status" value="1"/>
</dbReference>
<dbReference type="InterPro" id="IPR023214">
    <property type="entry name" value="HAD_sf"/>
</dbReference>
<dbReference type="InterPro" id="IPR007029">
    <property type="entry name" value="YHS_dom"/>
</dbReference>
<dbReference type="Gene3D" id="3.40.1110.10">
    <property type="entry name" value="Calcium-transporting ATPase, cytoplasmic domain N"/>
    <property type="match status" value="1"/>
</dbReference>
<dbReference type="InterPro" id="IPR012348">
    <property type="entry name" value="RNR-like"/>
</dbReference>
<dbReference type="PANTHER" id="PTHR43520:SF8">
    <property type="entry name" value="P-TYPE CU(+) TRANSPORTER"/>
    <property type="match status" value="1"/>
</dbReference>
<feature type="transmembrane region" description="Helical" evidence="10">
    <location>
        <begin position="764"/>
        <end position="786"/>
    </location>
</feature>
<evidence type="ECO:0000256" key="6">
    <source>
        <dbReference type="ARBA" id="ARBA00022840"/>
    </source>
</evidence>
<dbReference type="PRINTS" id="PR00119">
    <property type="entry name" value="CATATPASE"/>
</dbReference>
<dbReference type="SUPFAM" id="SSF81653">
    <property type="entry name" value="Calcium ATPase, transduction domain A"/>
    <property type="match status" value="1"/>
</dbReference>
<feature type="region of interest" description="Disordered" evidence="11">
    <location>
        <begin position="318"/>
        <end position="345"/>
    </location>
</feature>
<dbReference type="Pfam" id="PF19335">
    <property type="entry name" value="HMBD"/>
    <property type="match status" value="1"/>
</dbReference>
<keyword evidence="8 10" id="KW-1133">Transmembrane helix</keyword>
<feature type="transmembrane region" description="Helical" evidence="10">
    <location>
        <begin position="422"/>
        <end position="445"/>
    </location>
</feature>
<dbReference type="PRINTS" id="PR00943">
    <property type="entry name" value="CUATPASE"/>
</dbReference>
<dbReference type="Pfam" id="PF00122">
    <property type="entry name" value="E1-E2_ATPase"/>
    <property type="match status" value="1"/>
</dbReference>
<dbReference type="EMBL" id="CP036432">
    <property type="protein sequence ID" value="QDV85427.1"/>
    <property type="molecule type" value="Genomic_DNA"/>
</dbReference>
<evidence type="ECO:0000256" key="3">
    <source>
        <dbReference type="ARBA" id="ARBA00022692"/>
    </source>
</evidence>
<dbReference type="PANTHER" id="PTHR43520">
    <property type="entry name" value="ATP7, ISOFORM B"/>
    <property type="match status" value="1"/>
</dbReference>
<evidence type="ECO:0000256" key="1">
    <source>
        <dbReference type="ARBA" id="ARBA00004127"/>
    </source>
</evidence>
<feature type="region of interest" description="Disordered" evidence="11">
    <location>
        <begin position="50"/>
        <end position="85"/>
    </location>
</feature>
<dbReference type="CDD" id="cd02094">
    <property type="entry name" value="P-type_ATPase_Cu-like"/>
    <property type="match status" value="1"/>
</dbReference>
<feature type="transmembrane region" description="Helical" evidence="10">
    <location>
        <begin position="170"/>
        <end position="191"/>
    </location>
</feature>
<gene>
    <name evidence="13" type="primary">silP_4</name>
    <name evidence="13" type="ORF">TBK1r_44080</name>
</gene>
<proteinExistence type="inferred from homology"/>
<keyword evidence="14" id="KW-1185">Reference proteome</keyword>
<keyword evidence="6 10" id="KW-0067">ATP-binding</keyword>
<dbReference type="Pfam" id="PF04945">
    <property type="entry name" value="YHS"/>
    <property type="match status" value="1"/>
</dbReference>
<keyword evidence="4 10" id="KW-0479">Metal-binding</keyword>
<keyword evidence="3 10" id="KW-0812">Transmembrane</keyword>
<dbReference type="InterPro" id="IPR027256">
    <property type="entry name" value="P-typ_ATPase_IB"/>
</dbReference>
<dbReference type="NCBIfam" id="TIGR01511">
    <property type="entry name" value="ATPase-IB1_Cu"/>
    <property type="match status" value="1"/>
</dbReference>